<dbReference type="Proteomes" id="UP000288024">
    <property type="component" value="Unassembled WGS sequence"/>
</dbReference>
<feature type="domain" description="Na+/H+ antiporter NhaC-like C-terminal" evidence="7">
    <location>
        <begin position="153"/>
        <end position="469"/>
    </location>
</feature>
<protein>
    <submittedName>
        <fullName evidence="8">Sodium:proton antiporter</fullName>
    </submittedName>
</protein>
<reference evidence="8 9" key="1">
    <citation type="submission" date="2019-01" db="EMBL/GenBank/DDBJ databases">
        <title>Bacillus sp. M5HDSG1-1, whole genome shotgun sequence.</title>
        <authorList>
            <person name="Tuo L."/>
        </authorList>
    </citation>
    <scope>NUCLEOTIDE SEQUENCE [LARGE SCALE GENOMIC DNA]</scope>
    <source>
        <strain evidence="8 9">M5HDSG1-1</strain>
    </source>
</reference>
<dbReference type="PANTHER" id="PTHR43478">
    <property type="entry name" value="NA+/H+ ANTIPORTER-RELATED"/>
    <property type="match status" value="1"/>
</dbReference>
<evidence type="ECO:0000256" key="6">
    <source>
        <dbReference type="SAM" id="Phobius"/>
    </source>
</evidence>
<evidence type="ECO:0000256" key="5">
    <source>
        <dbReference type="ARBA" id="ARBA00023136"/>
    </source>
</evidence>
<dbReference type="EMBL" id="RZTZ01000009">
    <property type="protein sequence ID" value="RVT59431.1"/>
    <property type="molecule type" value="Genomic_DNA"/>
</dbReference>
<evidence type="ECO:0000259" key="7">
    <source>
        <dbReference type="Pfam" id="PF03553"/>
    </source>
</evidence>
<feature type="transmembrane region" description="Helical" evidence="6">
    <location>
        <begin position="250"/>
        <end position="269"/>
    </location>
</feature>
<keyword evidence="2" id="KW-1003">Cell membrane</keyword>
<evidence type="ECO:0000313" key="8">
    <source>
        <dbReference type="EMBL" id="RVT59431.1"/>
    </source>
</evidence>
<gene>
    <name evidence="8" type="ORF">EM808_19215</name>
</gene>
<feature type="transmembrane region" description="Helical" evidence="6">
    <location>
        <begin position="186"/>
        <end position="210"/>
    </location>
</feature>
<dbReference type="PANTHER" id="PTHR43478:SF1">
    <property type="entry name" value="NA+_H+ ANTIPORTER NHAC-LIKE C-TERMINAL DOMAIN-CONTAINING PROTEIN"/>
    <property type="match status" value="1"/>
</dbReference>
<evidence type="ECO:0000256" key="3">
    <source>
        <dbReference type="ARBA" id="ARBA00022692"/>
    </source>
</evidence>
<feature type="transmembrane region" description="Helical" evidence="6">
    <location>
        <begin position="452"/>
        <end position="471"/>
    </location>
</feature>
<feature type="transmembrane region" description="Helical" evidence="6">
    <location>
        <begin position="322"/>
        <end position="342"/>
    </location>
</feature>
<sequence length="472" mass="50959">MENWFSIVPFVIAVFVAMTTRQVLVGLGLGLLIGSYSLKPGIFNSLSKMSDYVFIAISDRDNLRIIIFLFVFGGLVGMMQVAGGIKGFAKTVQKRIKTERSALIVAWSTILVTFMDCEFRIMTTGPVMKAAKTSVAITRAKLAYAIDVSTVPVIVLMPVATTYTGYMVSVVGGSLNQLNINRSPYQLFLASIPFNFWALSIVTIGIFAVLTGRYIGKGIDSNNGHNVSEIEEEIHRESIESELEKVEPKAMNLILPLLLLLSSTFYLIWQDGLHKGANSFLDAMQQADATQAMLIALFATVIFSLCLFLLRKEKISELMFHFIDGGNQIIMAIILLVLVWALANMAEDLGFSSFITGTAGTFLSGAFVPVAVFLFGSLIAYFIGSSWGTWGLLMPLAISLAEATDASLPLAVAAVFAAGSFGDFTSPLGETTVTTASVFDLPVVDYAKAKSASSFVALGVSTILFVIAGLFF</sequence>
<comment type="subcellular location">
    <subcellularLocation>
        <location evidence="1">Cell membrane</location>
        <topology evidence="1">Multi-pass membrane protein</topology>
    </subcellularLocation>
</comment>
<feature type="transmembrane region" description="Helical" evidence="6">
    <location>
        <begin position="65"/>
        <end position="89"/>
    </location>
</feature>
<feature type="transmembrane region" description="Helical" evidence="6">
    <location>
        <begin position="362"/>
        <end position="384"/>
    </location>
</feature>
<dbReference type="GO" id="GO:0005886">
    <property type="term" value="C:plasma membrane"/>
    <property type="evidence" value="ECO:0007669"/>
    <property type="project" value="UniProtKB-SubCell"/>
</dbReference>
<dbReference type="RefSeq" id="WP_127739826.1">
    <property type="nucleotide sequence ID" value="NZ_CAJCKN010000038.1"/>
</dbReference>
<evidence type="ECO:0000313" key="9">
    <source>
        <dbReference type="Proteomes" id="UP000288024"/>
    </source>
</evidence>
<dbReference type="AlphaFoldDB" id="A0A3S2U868"/>
<dbReference type="InterPro" id="IPR018461">
    <property type="entry name" value="Na/H_Antiport_NhaC-like_C"/>
</dbReference>
<evidence type="ECO:0000256" key="4">
    <source>
        <dbReference type="ARBA" id="ARBA00022989"/>
    </source>
</evidence>
<comment type="caution">
    <text evidence="8">The sequence shown here is derived from an EMBL/GenBank/DDBJ whole genome shotgun (WGS) entry which is preliminary data.</text>
</comment>
<organism evidence="8 9">
    <name type="scientific">Niallia taxi</name>
    <dbReference type="NCBI Taxonomy" id="2499688"/>
    <lineage>
        <taxon>Bacteria</taxon>
        <taxon>Bacillati</taxon>
        <taxon>Bacillota</taxon>
        <taxon>Bacilli</taxon>
        <taxon>Bacillales</taxon>
        <taxon>Bacillaceae</taxon>
        <taxon>Niallia</taxon>
    </lineage>
</organism>
<proteinExistence type="predicted"/>
<feature type="transmembrane region" description="Helical" evidence="6">
    <location>
        <begin position="289"/>
        <end position="310"/>
    </location>
</feature>
<evidence type="ECO:0000256" key="2">
    <source>
        <dbReference type="ARBA" id="ARBA00022475"/>
    </source>
</evidence>
<feature type="transmembrane region" description="Helical" evidence="6">
    <location>
        <begin position="396"/>
        <end position="418"/>
    </location>
</feature>
<keyword evidence="4 6" id="KW-1133">Transmembrane helix</keyword>
<evidence type="ECO:0000256" key="1">
    <source>
        <dbReference type="ARBA" id="ARBA00004651"/>
    </source>
</evidence>
<feature type="transmembrane region" description="Helical" evidence="6">
    <location>
        <begin position="142"/>
        <end position="166"/>
    </location>
</feature>
<accession>A0A3S2U868</accession>
<keyword evidence="5 6" id="KW-0472">Membrane</keyword>
<keyword evidence="9" id="KW-1185">Reference proteome</keyword>
<keyword evidence="3 6" id="KW-0812">Transmembrane</keyword>
<name>A0A3S2U868_9BACI</name>
<dbReference type="Pfam" id="PF03553">
    <property type="entry name" value="Na_H_antiporter"/>
    <property type="match status" value="1"/>
</dbReference>
<feature type="transmembrane region" description="Helical" evidence="6">
    <location>
        <begin position="6"/>
        <end position="33"/>
    </location>
</feature>